<reference evidence="2 3" key="1">
    <citation type="journal article" date="2014" name="Nat. Commun.">
        <title>Molecular traces of alternative social organization in a termite genome.</title>
        <authorList>
            <person name="Terrapon N."/>
            <person name="Li C."/>
            <person name="Robertson H.M."/>
            <person name="Ji L."/>
            <person name="Meng X."/>
            <person name="Booth W."/>
            <person name="Chen Z."/>
            <person name="Childers C.P."/>
            <person name="Glastad K.M."/>
            <person name="Gokhale K."/>
            <person name="Gowin J."/>
            <person name="Gronenberg W."/>
            <person name="Hermansen R.A."/>
            <person name="Hu H."/>
            <person name="Hunt B.G."/>
            <person name="Huylmans A.K."/>
            <person name="Khalil S.M."/>
            <person name="Mitchell R.D."/>
            <person name="Munoz-Torres M.C."/>
            <person name="Mustard J.A."/>
            <person name="Pan H."/>
            <person name="Reese J.T."/>
            <person name="Scharf M.E."/>
            <person name="Sun F."/>
            <person name="Vogel H."/>
            <person name="Xiao J."/>
            <person name="Yang W."/>
            <person name="Yang Z."/>
            <person name="Yang Z."/>
            <person name="Zhou J."/>
            <person name="Zhu J."/>
            <person name="Brent C.S."/>
            <person name="Elsik C.G."/>
            <person name="Goodisman M.A."/>
            <person name="Liberles D.A."/>
            <person name="Roe R.M."/>
            <person name="Vargo E.L."/>
            <person name="Vilcinskas A."/>
            <person name="Wang J."/>
            <person name="Bornberg-Bauer E."/>
            <person name="Korb J."/>
            <person name="Zhang G."/>
            <person name="Liebig J."/>
        </authorList>
    </citation>
    <scope>NUCLEOTIDE SEQUENCE [LARGE SCALE GENOMIC DNA]</scope>
    <source>
        <tissue evidence="2">Whole organism</tissue>
    </source>
</reference>
<evidence type="ECO:0000313" key="2">
    <source>
        <dbReference type="EMBL" id="KDR15291.1"/>
    </source>
</evidence>
<organism evidence="2 3">
    <name type="scientific">Zootermopsis nevadensis</name>
    <name type="common">Dampwood termite</name>
    <dbReference type="NCBI Taxonomy" id="136037"/>
    <lineage>
        <taxon>Eukaryota</taxon>
        <taxon>Metazoa</taxon>
        <taxon>Ecdysozoa</taxon>
        <taxon>Arthropoda</taxon>
        <taxon>Hexapoda</taxon>
        <taxon>Insecta</taxon>
        <taxon>Pterygota</taxon>
        <taxon>Neoptera</taxon>
        <taxon>Polyneoptera</taxon>
        <taxon>Dictyoptera</taxon>
        <taxon>Blattodea</taxon>
        <taxon>Blattoidea</taxon>
        <taxon>Termitoidae</taxon>
        <taxon>Termopsidae</taxon>
        <taxon>Zootermopsis</taxon>
    </lineage>
</organism>
<keyword evidence="3" id="KW-1185">Reference proteome</keyword>
<feature type="compositionally biased region" description="Basic residues" evidence="1">
    <location>
        <begin position="26"/>
        <end position="43"/>
    </location>
</feature>
<dbReference type="AlphaFoldDB" id="A0A067R075"/>
<dbReference type="InParanoid" id="A0A067R075"/>
<evidence type="ECO:0000256" key="1">
    <source>
        <dbReference type="SAM" id="MobiDB-lite"/>
    </source>
</evidence>
<dbReference type="Proteomes" id="UP000027135">
    <property type="component" value="Unassembled WGS sequence"/>
</dbReference>
<sequence>MRSGTSEPRLHADIPTIATPDASPGMRRKGSTRRSLHQSHPRKSTAFLDVPNNTGVCPEDEDEESYRLRSFSFTSKGKYRNVALPVRSKSPETTISHKSFVEVFFRDINLVVICNGLLHLKYYSNIKLNKKKLRLKSFSVCSITKVELNTSHTADDRRRLYDA</sequence>
<dbReference type="STRING" id="136037.A0A067R075"/>
<dbReference type="eggNOG" id="ENOG502SFD4">
    <property type="taxonomic scope" value="Eukaryota"/>
</dbReference>
<name>A0A067R075_ZOONE</name>
<gene>
    <name evidence="2" type="ORF">L798_10727</name>
</gene>
<accession>A0A067R075</accession>
<proteinExistence type="predicted"/>
<protein>
    <submittedName>
        <fullName evidence="2">Uncharacterized protein</fullName>
    </submittedName>
</protein>
<dbReference type="EMBL" id="KK852833">
    <property type="protein sequence ID" value="KDR15291.1"/>
    <property type="molecule type" value="Genomic_DNA"/>
</dbReference>
<feature type="region of interest" description="Disordered" evidence="1">
    <location>
        <begin position="1"/>
        <end position="61"/>
    </location>
</feature>
<evidence type="ECO:0000313" key="3">
    <source>
        <dbReference type="Proteomes" id="UP000027135"/>
    </source>
</evidence>